<evidence type="ECO:0000259" key="11">
    <source>
        <dbReference type="PROSITE" id="PS50112"/>
    </source>
</evidence>
<feature type="domain" description="PAC" evidence="12">
    <location>
        <begin position="109"/>
        <end position="160"/>
    </location>
</feature>
<dbReference type="InterPro" id="IPR011006">
    <property type="entry name" value="CheY-like_superfamily"/>
</dbReference>
<dbReference type="PROSITE" id="PS50110">
    <property type="entry name" value="RESPONSE_REGULATORY"/>
    <property type="match status" value="1"/>
</dbReference>
<dbReference type="InterPro" id="IPR036097">
    <property type="entry name" value="HisK_dim/P_sf"/>
</dbReference>
<evidence type="ECO:0000256" key="6">
    <source>
        <dbReference type="ARBA" id="ARBA00023012"/>
    </source>
</evidence>
<dbReference type="SUPFAM" id="SSF55874">
    <property type="entry name" value="ATPase domain of HSP90 chaperone/DNA topoisomerase II/histidine kinase"/>
    <property type="match status" value="1"/>
</dbReference>
<gene>
    <name evidence="13" type="ORF">FLSS-21_0014</name>
</gene>
<keyword evidence="6" id="KW-0902">Two-component regulatory system</keyword>
<dbReference type="CDD" id="cd00082">
    <property type="entry name" value="HisKA"/>
    <property type="match status" value="1"/>
</dbReference>
<keyword evidence="5" id="KW-0067">ATP-binding</keyword>
<feature type="region of interest" description="Disordered" evidence="8">
    <location>
        <begin position="668"/>
        <end position="688"/>
    </location>
</feature>
<dbReference type="Pfam" id="PF00512">
    <property type="entry name" value="HisKA"/>
    <property type="match status" value="1"/>
</dbReference>
<evidence type="ECO:0000256" key="3">
    <source>
        <dbReference type="ARBA" id="ARBA00022741"/>
    </source>
</evidence>
<dbReference type="InterPro" id="IPR001789">
    <property type="entry name" value="Sig_transdc_resp-reg_receiver"/>
</dbReference>
<evidence type="ECO:0000256" key="2">
    <source>
        <dbReference type="ARBA" id="ARBA00022679"/>
    </source>
</evidence>
<dbReference type="InterPro" id="IPR004358">
    <property type="entry name" value="Sig_transdc_His_kin-like_C"/>
</dbReference>
<dbReference type="InterPro" id="IPR000014">
    <property type="entry name" value="PAS"/>
</dbReference>
<dbReference type="InterPro" id="IPR003661">
    <property type="entry name" value="HisK_dim/P_dom"/>
</dbReference>
<dbReference type="Pfam" id="PF13426">
    <property type="entry name" value="PAS_9"/>
    <property type="match status" value="1"/>
</dbReference>
<feature type="domain" description="PAS" evidence="11">
    <location>
        <begin position="161"/>
        <end position="238"/>
    </location>
</feature>
<evidence type="ECO:0000259" key="9">
    <source>
        <dbReference type="PROSITE" id="PS50109"/>
    </source>
</evidence>
<dbReference type="Gene3D" id="1.10.287.130">
    <property type="match status" value="1"/>
</dbReference>
<dbReference type="GO" id="GO:0005524">
    <property type="term" value="F:ATP binding"/>
    <property type="evidence" value="ECO:0007669"/>
    <property type="project" value="UniProtKB-KW"/>
</dbReference>
<dbReference type="CDD" id="cd00130">
    <property type="entry name" value="PAS"/>
    <property type="match status" value="2"/>
</dbReference>
<protein>
    <submittedName>
        <fullName evidence="13">Multi-sensor hybrid histidine kinase</fullName>
    </submittedName>
</protein>
<dbReference type="Pfam" id="PF00989">
    <property type="entry name" value="PAS"/>
    <property type="match status" value="1"/>
</dbReference>
<dbReference type="Pfam" id="PF00072">
    <property type="entry name" value="Response_reg"/>
    <property type="match status" value="1"/>
</dbReference>
<dbReference type="PRINTS" id="PR00344">
    <property type="entry name" value="BCTRLSENSOR"/>
</dbReference>
<dbReference type="EMBL" id="JX684087">
    <property type="protein sequence ID" value="AGF93289.1"/>
    <property type="molecule type" value="Genomic_DNA"/>
</dbReference>
<dbReference type="SMART" id="SM00091">
    <property type="entry name" value="PAS"/>
    <property type="match status" value="3"/>
</dbReference>
<dbReference type="SUPFAM" id="SSF47384">
    <property type="entry name" value="Homodimeric domain of signal transducing histidine kinase"/>
    <property type="match status" value="1"/>
</dbReference>
<dbReference type="Pfam" id="PF02518">
    <property type="entry name" value="HATPase_c"/>
    <property type="match status" value="1"/>
</dbReference>
<keyword evidence="7" id="KW-0175">Coiled coil</keyword>
<dbReference type="SMART" id="SM00086">
    <property type="entry name" value="PAC"/>
    <property type="match status" value="3"/>
</dbReference>
<dbReference type="AlphaFoldDB" id="M1PVV1"/>
<dbReference type="PANTHER" id="PTHR43065:SF42">
    <property type="entry name" value="TWO-COMPONENT SENSOR PPRA"/>
    <property type="match status" value="1"/>
</dbReference>
<dbReference type="Gene3D" id="3.30.450.20">
    <property type="entry name" value="PAS domain"/>
    <property type="match status" value="3"/>
</dbReference>
<dbReference type="Gene3D" id="3.40.50.2300">
    <property type="match status" value="1"/>
</dbReference>
<evidence type="ECO:0000256" key="8">
    <source>
        <dbReference type="SAM" id="MobiDB-lite"/>
    </source>
</evidence>
<dbReference type="Gene3D" id="3.30.565.10">
    <property type="entry name" value="Histidine kinase-like ATPase, C-terminal domain"/>
    <property type="match status" value="1"/>
</dbReference>
<feature type="domain" description="Histidine kinase" evidence="9">
    <location>
        <begin position="445"/>
        <end position="665"/>
    </location>
</feature>
<dbReference type="SUPFAM" id="SSF52172">
    <property type="entry name" value="CheY-like"/>
    <property type="match status" value="1"/>
</dbReference>
<keyword evidence="4 13" id="KW-0418">Kinase</keyword>
<accession>M1PVV1</accession>
<feature type="domain" description="Response regulatory" evidence="10">
    <location>
        <begin position="697"/>
        <end position="813"/>
    </location>
</feature>
<evidence type="ECO:0000256" key="7">
    <source>
        <dbReference type="SAM" id="Coils"/>
    </source>
</evidence>
<name>M1PVV1_9ZZZZ</name>
<dbReference type="PROSITE" id="PS50113">
    <property type="entry name" value="PAC"/>
    <property type="match status" value="2"/>
</dbReference>
<feature type="domain" description="PAC" evidence="12">
    <location>
        <begin position="244"/>
        <end position="299"/>
    </location>
</feature>
<dbReference type="PROSITE" id="PS50109">
    <property type="entry name" value="HIS_KIN"/>
    <property type="match status" value="1"/>
</dbReference>
<dbReference type="InterPro" id="IPR013767">
    <property type="entry name" value="PAS_fold"/>
</dbReference>
<dbReference type="InterPro" id="IPR035965">
    <property type="entry name" value="PAS-like_dom_sf"/>
</dbReference>
<dbReference type="GO" id="GO:0000155">
    <property type="term" value="F:phosphorelay sensor kinase activity"/>
    <property type="evidence" value="ECO:0007669"/>
    <property type="project" value="InterPro"/>
</dbReference>
<dbReference type="Pfam" id="PF08448">
    <property type="entry name" value="PAS_4"/>
    <property type="match status" value="1"/>
</dbReference>
<dbReference type="InterPro" id="IPR003594">
    <property type="entry name" value="HATPase_dom"/>
</dbReference>
<keyword evidence="3" id="KW-0547">Nucleotide-binding</keyword>
<dbReference type="InterPro" id="IPR013656">
    <property type="entry name" value="PAS_4"/>
</dbReference>
<evidence type="ECO:0000256" key="4">
    <source>
        <dbReference type="ARBA" id="ARBA00022777"/>
    </source>
</evidence>
<evidence type="ECO:0000259" key="10">
    <source>
        <dbReference type="PROSITE" id="PS50110"/>
    </source>
</evidence>
<sequence>MSRDPAHDFRDKRIEQLEAENARLAEANQALEKTLSSFGALFENSDDYILICDHRGSPMLWNSAYADIIKTIMGTEMQPGIKPHTLLPDENEIAWWENLHRRVLNGETFRTEYNYQIASDQTRYLEISYCPLYEDETIIGFSEISRDITARKQAEKALQESEAKYRILADRANDMIWIAYFRETAAPPVFEIDYVSPAVRRMTGYSPMGLKNKALSEILTPASYQHAMDTLAEALTSEQAGKRFPAQTVVLEHYCKNGTTIWLECNVSFLRDEEKNPIGIMGVSRDITEQLRIREELRKSKERYKKSEEKYRTIFENNGTPTFIVNADTTLALVNREAEKLLGYTKQEMEGRMSWRDFIVDPENMEKMQSFHDKRRQEPESAPRQYMARGRTKTGGIREVLFNVAMIPGTSQSLVSLLDLTDQRHLEKQLIEAQKMEAIGTLAGGVAHDFNNLLMGILGNVSVLMERSENDGFRQRLDYIEQYVQDGVQLTKQLLGFARGGKYEVEPVNVNTVIEKSATLFGRTHKEISIHFDFERQIRMVEADSNQIEQVLLNLYVNAWQAMPGGGDMYLSTQNVELDADFVKPFEVAPGRYACFSVTDTGIGMDEPTRQRAFDPFFTTRNKERGTGLGLASAYGIVKNHKGLIHVASKVNEGTTFTIYLPAAETTAPAADEAQDAEARDAEEAPKNEEILSGTETILLVDDEEMIRDVGREMLEGLGYRVLLADSGRQAVDTMSAHKDEIDLVILDFTMPEMSGAETFRRLQSVAPDLLVLVSSGYSLNDEVQAILQQGAKGFIQKPFNLERLSRKLREILAHPG</sequence>
<evidence type="ECO:0000256" key="1">
    <source>
        <dbReference type="ARBA" id="ARBA00022553"/>
    </source>
</evidence>
<evidence type="ECO:0000313" key="13">
    <source>
        <dbReference type="EMBL" id="AGF93289.1"/>
    </source>
</evidence>
<reference evidence="13" key="1">
    <citation type="journal article" date="2013" name="Syst. Appl. Microbiol.">
        <title>New insights into the archaeal diversity of a hypersaline microbial mat obtained by a metagenomic approach.</title>
        <authorList>
            <person name="Lopez-Lopez A."/>
            <person name="Richter M."/>
            <person name="Pena A."/>
            <person name="Tamames J."/>
            <person name="Rossello-Mora R."/>
        </authorList>
    </citation>
    <scope>NUCLEOTIDE SEQUENCE</scope>
</reference>
<feature type="coiled-coil region" evidence="7">
    <location>
        <begin position="10"/>
        <end position="37"/>
    </location>
</feature>
<dbReference type="CDD" id="cd00156">
    <property type="entry name" value="REC"/>
    <property type="match status" value="1"/>
</dbReference>
<dbReference type="InterPro" id="IPR036890">
    <property type="entry name" value="HATPase_C_sf"/>
</dbReference>
<dbReference type="SUPFAM" id="SSF55785">
    <property type="entry name" value="PYP-like sensor domain (PAS domain)"/>
    <property type="match status" value="3"/>
</dbReference>
<dbReference type="SMART" id="SM00448">
    <property type="entry name" value="REC"/>
    <property type="match status" value="1"/>
</dbReference>
<dbReference type="InterPro" id="IPR005467">
    <property type="entry name" value="His_kinase_dom"/>
</dbReference>
<dbReference type="PANTHER" id="PTHR43065">
    <property type="entry name" value="SENSOR HISTIDINE KINASE"/>
    <property type="match status" value="1"/>
</dbReference>
<feature type="domain" description="PAS" evidence="11">
    <location>
        <begin position="307"/>
        <end position="370"/>
    </location>
</feature>
<keyword evidence="2" id="KW-0808">Transferase</keyword>
<keyword evidence="1" id="KW-0597">Phosphoprotein</keyword>
<evidence type="ECO:0000256" key="5">
    <source>
        <dbReference type="ARBA" id="ARBA00022840"/>
    </source>
</evidence>
<dbReference type="InterPro" id="IPR001610">
    <property type="entry name" value="PAC"/>
</dbReference>
<organism evidence="13">
    <name type="scientific">uncultured organism</name>
    <dbReference type="NCBI Taxonomy" id="155900"/>
    <lineage>
        <taxon>unclassified sequences</taxon>
        <taxon>environmental samples</taxon>
    </lineage>
</organism>
<dbReference type="PROSITE" id="PS50112">
    <property type="entry name" value="PAS"/>
    <property type="match status" value="2"/>
</dbReference>
<proteinExistence type="predicted"/>
<evidence type="ECO:0000259" key="12">
    <source>
        <dbReference type="PROSITE" id="PS50113"/>
    </source>
</evidence>
<dbReference type="InterPro" id="IPR000700">
    <property type="entry name" value="PAS-assoc_C"/>
</dbReference>
<dbReference type="SMART" id="SM00387">
    <property type="entry name" value="HATPase_c"/>
    <property type="match status" value="1"/>
</dbReference>
<dbReference type="NCBIfam" id="TIGR00229">
    <property type="entry name" value="sensory_box"/>
    <property type="match status" value="3"/>
</dbReference>
<feature type="compositionally biased region" description="Basic and acidic residues" evidence="8">
    <location>
        <begin position="677"/>
        <end position="688"/>
    </location>
</feature>
<dbReference type="GO" id="GO:0006355">
    <property type="term" value="P:regulation of DNA-templated transcription"/>
    <property type="evidence" value="ECO:0007669"/>
    <property type="project" value="InterPro"/>
</dbReference>